<keyword evidence="2" id="KW-1185">Reference proteome</keyword>
<dbReference type="AlphaFoldDB" id="A0ABD2Z1J7"/>
<evidence type="ECO:0000313" key="2">
    <source>
        <dbReference type="Proteomes" id="UP001630127"/>
    </source>
</evidence>
<evidence type="ECO:0000313" key="1">
    <source>
        <dbReference type="EMBL" id="KAL3513256.1"/>
    </source>
</evidence>
<dbReference type="EMBL" id="JBJUIK010000011">
    <property type="protein sequence ID" value="KAL3513256.1"/>
    <property type="molecule type" value="Genomic_DNA"/>
</dbReference>
<reference evidence="1 2" key="1">
    <citation type="submission" date="2024-11" db="EMBL/GenBank/DDBJ databases">
        <title>A near-complete genome assembly of Cinchona calisaya.</title>
        <authorList>
            <person name="Lian D.C."/>
            <person name="Zhao X.W."/>
            <person name="Wei L."/>
        </authorList>
    </citation>
    <scope>NUCLEOTIDE SEQUENCE [LARGE SCALE GENOMIC DNA]</scope>
    <source>
        <tissue evidence="1">Nenye</tissue>
    </source>
</reference>
<gene>
    <name evidence="1" type="ORF">ACH5RR_025973</name>
</gene>
<dbReference type="Proteomes" id="UP001630127">
    <property type="component" value="Unassembled WGS sequence"/>
</dbReference>
<organism evidence="1 2">
    <name type="scientific">Cinchona calisaya</name>
    <dbReference type="NCBI Taxonomy" id="153742"/>
    <lineage>
        <taxon>Eukaryota</taxon>
        <taxon>Viridiplantae</taxon>
        <taxon>Streptophyta</taxon>
        <taxon>Embryophyta</taxon>
        <taxon>Tracheophyta</taxon>
        <taxon>Spermatophyta</taxon>
        <taxon>Magnoliopsida</taxon>
        <taxon>eudicotyledons</taxon>
        <taxon>Gunneridae</taxon>
        <taxon>Pentapetalae</taxon>
        <taxon>asterids</taxon>
        <taxon>lamiids</taxon>
        <taxon>Gentianales</taxon>
        <taxon>Rubiaceae</taxon>
        <taxon>Cinchonoideae</taxon>
        <taxon>Cinchoneae</taxon>
        <taxon>Cinchona</taxon>
    </lineage>
</organism>
<name>A0ABD2Z1J7_9GENT</name>
<comment type="caution">
    <text evidence="1">The sequence shown here is derived from an EMBL/GenBank/DDBJ whole genome shotgun (WGS) entry which is preliminary data.</text>
</comment>
<proteinExistence type="predicted"/>
<sequence length="148" mass="16902">MFMEASSSNSAFLSYEHHNAYKNMVFYATGPNNFGYEYCQEEQNGVNIKEPPNSEAVHFYAMLQSSQQQLYPGCETFTELSMAVQLMSLKSDYNLSQGCIYRMCDIVKRATPLGNCVTSNFDETEKLVKKHGLSTIRYDCCINRGMLY</sequence>
<accession>A0ABD2Z1J7</accession>
<protein>
    <submittedName>
        <fullName evidence="1">Uncharacterized protein</fullName>
    </submittedName>
</protein>